<dbReference type="GO" id="GO:0009236">
    <property type="term" value="P:cobalamin biosynthetic process"/>
    <property type="evidence" value="ECO:0007669"/>
    <property type="project" value="UniProtKB-UniRule"/>
</dbReference>
<protein>
    <recommendedName>
        <fullName evidence="1">Alpha-ribazole phosphatase</fullName>
        <ecNumber evidence="1">3.1.3.73</ecNumber>
    </recommendedName>
</protein>
<keyword evidence="4" id="KW-1185">Reference proteome</keyword>
<sequence>MSRWCGSAYKLLTVMTIYLIRHTEVAVGRSICYGGSDVALADNYAEQLAHIQTNLATPPNVIWASPLSRCRQLAQDLALASEVADVVEVNFDDRLREYHFGDWEMLPWSDIPRDALDQWMSDFVQLAPPNGETFQALADRVGAFWQEKIEPMVEKHPNGTIYVVSHGGVIRTLLCLFLDLSLRNAYRLNLDYGAVCKLTLTGSTYQIGYINR</sequence>
<dbReference type="SMART" id="SM00855">
    <property type="entry name" value="PGAM"/>
    <property type="match status" value="1"/>
</dbReference>
<dbReference type="PATRIC" id="fig|1166018.3.peg.4366"/>
<evidence type="ECO:0000313" key="4">
    <source>
        <dbReference type="Proteomes" id="UP000011058"/>
    </source>
</evidence>
<dbReference type="GO" id="GO:0016853">
    <property type="term" value="F:isomerase activity"/>
    <property type="evidence" value="ECO:0007669"/>
    <property type="project" value="UniProtKB-KW"/>
</dbReference>
<dbReference type="InterPro" id="IPR013078">
    <property type="entry name" value="His_Pase_superF_clade-1"/>
</dbReference>
<dbReference type="EC" id="3.1.3.73" evidence="1"/>
<dbReference type="SUPFAM" id="SSF53254">
    <property type="entry name" value="Phosphoglycerate mutase-like"/>
    <property type="match status" value="1"/>
</dbReference>
<evidence type="ECO:0000313" key="3">
    <source>
        <dbReference type="EMBL" id="CCH00609.1"/>
    </source>
</evidence>
<dbReference type="HOGENOM" id="CLU_033323_8_3_10"/>
<keyword evidence="3" id="KW-0413">Isomerase</keyword>
<evidence type="ECO:0000256" key="2">
    <source>
        <dbReference type="PIRSR" id="PIRSR613078-3"/>
    </source>
</evidence>
<dbReference type="InterPro" id="IPR029033">
    <property type="entry name" value="His_PPase_superfam"/>
</dbReference>
<dbReference type="Pfam" id="PF00300">
    <property type="entry name" value="His_Phos_1"/>
    <property type="match status" value="1"/>
</dbReference>
<dbReference type="PANTHER" id="PTHR48100:SF59">
    <property type="entry name" value="ADENOSYLCOBALAMIN_ALPHA-RIBAZOLE PHOSPHATASE"/>
    <property type="match status" value="1"/>
</dbReference>
<dbReference type="PANTHER" id="PTHR48100">
    <property type="entry name" value="BROAD-SPECIFICITY PHOSPHATASE YOR283W-RELATED"/>
    <property type="match status" value="1"/>
</dbReference>
<dbReference type="eggNOG" id="COG0406">
    <property type="taxonomic scope" value="Bacteria"/>
</dbReference>
<dbReference type="STRING" id="1166018.FAES_2600"/>
<dbReference type="AlphaFoldDB" id="I0K906"/>
<proteinExistence type="predicted"/>
<dbReference type="GO" id="GO:0043755">
    <property type="term" value="F:alpha-ribazole phosphatase activity"/>
    <property type="evidence" value="ECO:0007669"/>
    <property type="project" value="UniProtKB-UniRule"/>
</dbReference>
<dbReference type="KEGG" id="fae:FAES_2600"/>
<dbReference type="EMBL" id="HE796683">
    <property type="protein sequence ID" value="CCH00609.1"/>
    <property type="molecule type" value="Genomic_DNA"/>
</dbReference>
<name>I0K906_9BACT</name>
<dbReference type="PIRSF" id="PIRSF000709">
    <property type="entry name" value="6PFK_2-Ptase"/>
    <property type="match status" value="1"/>
</dbReference>
<dbReference type="Proteomes" id="UP000011058">
    <property type="component" value="Chromosome"/>
</dbReference>
<reference evidence="3 4" key="1">
    <citation type="journal article" date="2012" name="J. Bacteriol.">
        <title>Genome Sequence of Fibrella aestuarina BUZ 2T, a Filamentous Marine Bacterium.</title>
        <authorList>
            <person name="Filippini M."/>
            <person name="Qi W."/>
            <person name="Blom J."/>
            <person name="Goesmann A."/>
            <person name="Smits T.H."/>
            <person name="Bagheri H.C."/>
        </authorList>
    </citation>
    <scope>NUCLEOTIDE SEQUENCE [LARGE SCALE GENOMIC DNA]</scope>
    <source>
        <strain evidence="4">BUZ 2T</strain>
    </source>
</reference>
<dbReference type="InterPro" id="IPR050275">
    <property type="entry name" value="PGM_Phosphatase"/>
</dbReference>
<feature type="site" description="Transition state stabilizer" evidence="2">
    <location>
        <position position="166"/>
    </location>
</feature>
<dbReference type="NCBIfam" id="TIGR03162">
    <property type="entry name" value="ribazole_cobC"/>
    <property type="match status" value="1"/>
</dbReference>
<organism evidence="3 4">
    <name type="scientific">Fibrella aestuarina BUZ 2</name>
    <dbReference type="NCBI Taxonomy" id="1166018"/>
    <lineage>
        <taxon>Bacteria</taxon>
        <taxon>Pseudomonadati</taxon>
        <taxon>Bacteroidota</taxon>
        <taxon>Cytophagia</taxon>
        <taxon>Cytophagales</taxon>
        <taxon>Spirosomataceae</taxon>
        <taxon>Fibrella</taxon>
    </lineage>
</organism>
<dbReference type="CDD" id="cd07067">
    <property type="entry name" value="HP_PGM_like"/>
    <property type="match status" value="1"/>
</dbReference>
<dbReference type="GO" id="GO:0005737">
    <property type="term" value="C:cytoplasm"/>
    <property type="evidence" value="ECO:0007669"/>
    <property type="project" value="TreeGrafter"/>
</dbReference>
<accession>I0K906</accession>
<gene>
    <name evidence="3" type="primary">gpmB</name>
    <name evidence="3" type="ORF">FAES_2600</name>
</gene>
<evidence type="ECO:0000256" key="1">
    <source>
        <dbReference type="NCBIfam" id="TIGR03162"/>
    </source>
</evidence>
<dbReference type="Gene3D" id="3.40.50.1240">
    <property type="entry name" value="Phosphoglycerate mutase-like"/>
    <property type="match status" value="1"/>
</dbReference>
<dbReference type="InterPro" id="IPR017578">
    <property type="entry name" value="Ribazole_CobC"/>
</dbReference>